<dbReference type="InterPro" id="IPR025680">
    <property type="entry name" value="DddI"/>
</dbReference>
<organism evidence="1 2">
    <name type="scientific">Saccharopolyspora cebuensis</name>
    <dbReference type="NCBI Taxonomy" id="418759"/>
    <lineage>
        <taxon>Bacteria</taxon>
        <taxon>Bacillati</taxon>
        <taxon>Actinomycetota</taxon>
        <taxon>Actinomycetes</taxon>
        <taxon>Pseudonocardiales</taxon>
        <taxon>Pseudonocardiaceae</taxon>
        <taxon>Saccharopolyspora</taxon>
    </lineage>
</organism>
<dbReference type="EMBL" id="JBGEHV010000048">
    <property type="protein sequence ID" value="MEY8042089.1"/>
    <property type="molecule type" value="Genomic_DNA"/>
</dbReference>
<evidence type="ECO:0000313" key="1">
    <source>
        <dbReference type="EMBL" id="MEY8042089.1"/>
    </source>
</evidence>
<sequence length="146" mass="16489">MTIDARWSVLTDDGEERGMNQLIRDPEQVPELVGLLADPAADLARLIHRDRPWWDESRRFLDHDVYATVQDGFGYLSHQDSTRDKAYPVGDPSSEGCEFDDDEFPPGSGLPLEAFTLAISEFLRTAERPTAVTWREFFVGPSSSGW</sequence>
<reference evidence="1 2" key="1">
    <citation type="submission" date="2024-08" db="EMBL/GenBank/DDBJ databases">
        <title>Genome mining of Saccharopolyspora cebuensis PGLac3 from Nigerian medicinal plant.</title>
        <authorList>
            <person name="Ezeobiora C.E."/>
            <person name="Igbokwe N.H."/>
            <person name="Amin D.H."/>
            <person name="Mendie U.E."/>
        </authorList>
    </citation>
    <scope>NUCLEOTIDE SEQUENCE [LARGE SCALE GENOMIC DNA]</scope>
    <source>
        <strain evidence="1 2">PGLac3</strain>
    </source>
</reference>
<evidence type="ECO:0000313" key="2">
    <source>
        <dbReference type="Proteomes" id="UP001564626"/>
    </source>
</evidence>
<protein>
    <submittedName>
        <fullName evidence="1">Imm1 family immunity protein</fullName>
    </submittedName>
</protein>
<dbReference type="Proteomes" id="UP001564626">
    <property type="component" value="Unassembled WGS sequence"/>
</dbReference>
<comment type="caution">
    <text evidence="1">The sequence shown here is derived from an EMBL/GenBank/DDBJ whole genome shotgun (WGS) entry which is preliminary data.</text>
</comment>
<name>A0ABV4CMY5_9PSEU</name>
<accession>A0ABV4CMY5</accession>
<dbReference type="Pfam" id="PF14430">
    <property type="entry name" value="Imm1"/>
    <property type="match status" value="1"/>
</dbReference>
<proteinExistence type="predicted"/>
<gene>
    <name evidence="1" type="ORF">AB8O55_21970</name>
</gene>
<dbReference type="RefSeq" id="WP_345362941.1">
    <property type="nucleotide sequence ID" value="NZ_BAABII010000007.1"/>
</dbReference>
<keyword evidence="2" id="KW-1185">Reference proteome</keyword>